<dbReference type="Proteomes" id="UP001162972">
    <property type="component" value="Chromosome 13"/>
</dbReference>
<comment type="caution">
    <text evidence="2">The sequence shown here is derived from an EMBL/GenBank/DDBJ whole genome shotgun (WGS) entry which is preliminary data.</text>
</comment>
<dbReference type="AlphaFoldDB" id="A0AAD6L4J8"/>
<evidence type="ECO:0000313" key="2">
    <source>
        <dbReference type="EMBL" id="KAJ6434490.1"/>
    </source>
</evidence>
<reference evidence="2 3" key="1">
    <citation type="journal article" date="2023" name="Int. J. Mol. Sci.">
        <title>De Novo Assembly and Annotation of 11 Diverse Shrub Willow (Salix) Genomes Reveals Novel Gene Organization in Sex-Linked Regions.</title>
        <authorList>
            <person name="Hyden B."/>
            <person name="Feng K."/>
            <person name="Yates T.B."/>
            <person name="Jawdy S."/>
            <person name="Cereghino C."/>
            <person name="Smart L.B."/>
            <person name="Muchero W."/>
        </authorList>
    </citation>
    <scope>NUCLEOTIDE SEQUENCE [LARGE SCALE GENOMIC DNA]</scope>
    <source>
        <tissue evidence="2">Shoot tip</tissue>
    </source>
</reference>
<keyword evidence="1" id="KW-0611">Plant defense</keyword>
<name>A0AAD6L4J8_9ROSI</name>
<keyword evidence="3" id="KW-1185">Reference proteome</keyword>
<evidence type="ECO:0000313" key="3">
    <source>
        <dbReference type="Proteomes" id="UP001162972"/>
    </source>
</evidence>
<dbReference type="InterPro" id="IPR050905">
    <property type="entry name" value="Plant_NBS-LRR"/>
</dbReference>
<gene>
    <name evidence="2" type="ORF">OIU84_018078</name>
</gene>
<accession>A0AAD6L4J8</accession>
<dbReference type="PANTHER" id="PTHR33463">
    <property type="entry name" value="NB-ARC DOMAIN-CONTAINING PROTEIN-RELATED"/>
    <property type="match status" value="1"/>
</dbReference>
<sequence length="142" mass="16492">MEIVGSMASTVVELLFHPIKRSVSPVFNYSRNVKSLETHMEELSDKKTRVLHYVEEATNKTEVIHDDVEKWLASVDDITEKADRVLEDKDKAKKRCFMGLFPNLMTRYRVSTEIKSIDEEAVKISLNRDKFDRVSYLPARRG</sequence>
<proteinExistence type="predicted"/>
<organism evidence="2 3">
    <name type="scientific">Salix udensis</name>
    <dbReference type="NCBI Taxonomy" id="889485"/>
    <lineage>
        <taxon>Eukaryota</taxon>
        <taxon>Viridiplantae</taxon>
        <taxon>Streptophyta</taxon>
        <taxon>Embryophyta</taxon>
        <taxon>Tracheophyta</taxon>
        <taxon>Spermatophyta</taxon>
        <taxon>Magnoliopsida</taxon>
        <taxon>eudicotyledons</taxon>
        <taxon>Gunneridae</taxon>
        <taxon>Pentapetalae</taxon>
        <taxon>rosids</taxon>
        <taxon>fabids</taxon>
        <taxon>Malpighiales</taxon>
        <taxon>Salicaceae</taxon>
        <taxon>Saliceae</taxon>
        <taxon>Salix</taxon>
    </lineage>
</organism>
<evidence type="ECO:0008006" key="4">
    <source>
        <dbReference type="Google" id="ProtNLM"/>
    </source>
</evidence>
<protein>
    <recommendedName>
        <fullName evidence="4">Rx N-terminal domain-containing protein</fullName>
    </recommendedName>
</protein>
<evidence type="ECO:0000256" key="1">
    <source>
        <dbReference type="ARBA" id="ARBA00022821"/>
    </source>
</evidence>
<dbReference type="EMBL" id="JAPFFJ010000002">
    <property type="protein sequence ID" value="KAJ6434490.1"/>
    <property type="molecule type" value="Genomic_DNA"/>
</dbReference>
<dbReference type="PANTHER" id="PTHR33463:SF203">
    <property type="entry name" value="AAA+ ATPASE DOMAIN-CONTAINING PROTEIN"/>
    <property type="match status" value="1"/>
</dbReference>